<evidence type="ECO:0000256" key="10">
    <source>
        <dbReference type="RuleBase" id="RU046427"/>
    </source>
</evidence>
<feature type="transmembrane region" description="Helical" evidence="10">
    <location>
        <begin position="137"/>
        <end position="155"/>
    </location>
</feature>
<keyword evidence="8 10" id="KW-0325">Glycoprotein</keyword>
<feature type="transmembrane region" description="Helical" evidence="10">
    <location>
        <begin position="320"/>
        <end position="342"/>
    </location>
</feature>
<evidence type="ECO:0000256" key="3">
    <source>
        <dbReference type="ARBA" id="ARBA00022692"/>
    </source>
</evidence>
<sequence length="410" mass="47093">TMAQEGLAKENFTYKYKYSENTSIPMLNITEDDNITAKNSPCGSVNDIELDRTYRLMILYLTIVLCLIGSVLVILWMCCNRRIFPKFKHYSRVNVFILHLTVADLLVIMLAMVPQLVWEHAERDWRAGDIMCRLVKFLQSFSMMASNYMVVVIAIDRHQAILAPLKEAFSIWKMAGTGWGLAALFSLPVAGVFHTVAKEDGETRCENIFRNLPLWHRQIWMTWVAFVVFFIPFVILVICYLRIFMKISKKALQNSSVKYRQEKGKIYLQSTHSNSLPRAKIKTLKMTFVILLTFIICSMPYFVVEMIMSYGNYCLISKKLYAILGGMAACNSATNPYVFLAFNINTNWFKQLKACRANKKQSPLRGFHSCPTGSTGPHANHSVCRNKSQCVPMNRQGTYESQVEMEILRH</sequence>
<keyword evidence="4 10" id="KW-1133">Transmembrane helix</keyword>
<feature type="transmembrane region" description="Helical" evidence="10">
    <location>
        <begin position="96"/>
        <end position="117"/>
    </location>
</feature>
<dbReference type="PRINTS" id="PR00896">
    <property type="entry name" value="VASOPRESSINR"/>
</dbReference>
<keyword evidence="7 10" id="KW-0675">Receptor</keyword>
<keyword evidence="3 10" id="KW-0812">Transmembrane</keyword>
<evidence type="ECO:0000256" key="7">
    <source>
        <dbReference type="ARBA" id="ARBA00023170"/>
    </source>
</evidence>
<feature type="transmembrane region" description="Helical" evidence="10">
    <location>
        <begin position="57"/>
        <end position="76"/>
    </location>
</feature>
<dbReference type="Proteomes" id="UP001164746">
    <property type="component" value="Chromosome 3"/>
</dbReference>
<evidence type="ECO:0000313" key="12">
    <source>
        <dbReference type="Proteomes" id="UP001164746"/>
    </source>
</evidence>
<evidence type="ECO:0000256" key="9">
    <source>
        <dbReference type="ARBA" id="ARBA00023224"/>
    </source>
</evidence>
<dbReference type="InterPro" id="IPR001817">
    <property type="entry name" value="Vasoprsn_rcpt"/>
</dbReference>
<evidence type="ECO:0000313" key="11">
    <source>
        <dbReference type="EMBL" id="WAQ97790.1"/>
    </source>
</evidence>
<dbReference type="SUPFAM" id="SSF81321">
    <property type="entry name" value="Family A G protein-coupled receptor-like"/>
    <property type="match status" value="1"/>
</dbReference>
<dbReference type="PANTHER" id="PTHR24241:SF83">
    <property type="entry name" value="G-PROTEIN COUPLED RECEPTOR 150-RELATED"/>
    <property type="match status" value="1"/>
</dbReference>
<dbReference type="PROSITE" id="PS00237">
    <property type="entry name" value="G_PROTEIN_RECEP_F1_1"/>
    <property type="match status" value="1"/>
</dbReference>
<name>A0ABY7DS49_MYAAR</name>
<organism evidence="11 12">
    <name type="scientific">Mya arenaria</name>
    <name type="common">Soft-shell clam</name>
    <dbReference type="NCBI Taxonomy" id="6604"/>
    <lineage>
        <taxon>Eukaryota</taxon>
        <taxon>Metazoa</taxon>
        <taxon>Spiralia</taxon>
        <taxon>Lophotrochozoa</taxon>
        <taxon>Mollusca</taxon>
        <taxon>Bivalvia</taxon>
        <taxon>Autobranchia</taxon>
        <taxon>Heteroconchia</taxon>
        <taxon>Euheterodonta</taxon>
        <taxon>Imparidentia</taxon>
        <taxon>Neoheterodontei</taxon>
        <taxon>Myida</taxon>
        <taxon>Myoidea</taxon>
        <taxon>Myidae</taxon>
        <taxon>Mya</taxon>
    </lineage>
</organism>
<dbReference type="EMBL" id="CP111014">
    <property type="protein sequence ID" value="WAQ97790.1"/>
    <property type="molecule type" value="Genomic_DNA"/>
</dbReference>
<feature type="transmembrane region" description="Helical" evidence="10">
    <location>
        <begin position="176"/>
        <end position="197"/>
    </location>
</feature>
<evidence type="ECO:0000256" key="2">
    <source>
        <dbReference type="ARBA" id="ARBA00022475"/>
    </source>
</evidence>
<keyword evidence="6 10" id="KW-0472">Membrane</keyword>
<keyword evidence="5 10" id="KW-0297">G-protein coupled receptor</keyword>
<evidence type="ECO:0000256" key="5">
    <source>
        <dbReference type="ARBA" id="ARBA00023040"/>
    </source>
</evidence>
<reference evidence="11" key="1">
    <citation type="submission" date="2022-11" db="EMBL/GenBank/DDBJ databases">
        <title>Centuries of genome instability and evolution in soft-shell clam transmissible cancer (bioRxiv).</title>
        <authorList>
            <person name="Hart S.F.M."/>
            <person name="Yonemitsu M.A."/>
            <person name="Giersch R.M."/>
            <person name="Beal B.F."/>
            <person name="Arriagada G."/>
            <person name="Davis B.W."/>
            <person name="Ostrander E.A."/>
            <person name="Goff S.P."/>
            <person name="Metzger M.J."/>
        </authorList>
    </citation>
    <scope>NUCLEOTIDE SEQUENCE</scope>
    <source>
        <strain evidence="11">MELC-2E11</strain>
        <tissue evidence="11">Siphon/mantle</tissue>
    </source>
</reference>
<comment type="subcellular location">
    <subcellularLocation>
        <location evidence="1 10">Cell membrane</location>
        <topology evidence="1 10">Multi-pass membrane protein</topology>
    </subcellularLocation>
</comment>
<feature type="transmembrane region" description="Helical" evidence="10">
    <location>
        <begin position="220"/>
        <end position="241"/>
    </location>
</feature>
<keyword evidence="9 10" id="KW-0807">Transducer</keyword>
<keyword evidence="12" id="KW-1185">Reference proteome</keyword>
<feature type="transmembrane region" description="Helical" evidence="10">
    <location>
        <begin position="288"/>
        <end position="308"/>
    </location>
</feature>
<dbReference type="InterPro" id="IPR000276">
    <property type="entry name" value="GPCR_Rhodpsn"/>
</dbReference>
<evidence type="ECO:0000256" key="6">
    <source>
        <dbReference type="ARBA" id="ARBA00023136"/>
    </source>
</evidence>
<dbReference type="Gene3D" id="1.20.1070.10">
    <property type="entry name" value="Rhodopsin 7-helix transmembrane proteins"/>
    <property type="match status" value="1"/>
</dbReference>
<evidence type="ECO:0000256" key="8">
    <source>
        <dbReference type="ARBA" id="ARBA00023180"/>
    </source>
</evidence>
<dbReference type="Pfam" id="PF00001">
    <property type="entry name" value="7tm_1"/>
    <property type="match status" value="1"/>
</dbReference>
<feature type="non-terminal residue" evidence="11">
    <location>
        <position position="410"/>
    </location>
</feature>
<evidence type="ECO:0000256" key="4">
    <source>
        <dbReference type="ARBA" id="ARBA00022989"/>
    </source>
</evidence>
<keyword evidence="2" id="KW-1003">Cell membrane</keyword>
<dbReference type="PRINTS" id="PR00237">
    <property type="entry name" value="GPCRRHODOPSN"/>
</dbReference>
<gene>
    <name evidence="11" type="ORF">MAR_022163</name>
</gene>
<dbReference type="PANTHER" id="PTHR24241">
    <property type="entry name" value="NEUROPEPTIDE RECEPTOR-RELATED G-PROTEIN COUPLED RECEPTOR"/>
    <property type="match status" value="1"/>
</dbReference>
<comment type="similarity">
    <text evidence="10">Belongs to the G-protein coupled receptor 1 family. Vasopressin/oxytocin receptor subfamily.</text>
</comment>
<evidence type="ECO:0000256" key="1">
    <source>
        <dbReference type="ARBA" id="ARBA00004651"/>
    </source>
</evidence>
<accession>A0ABY7DS49</accession>
<protein>
    <submittedName>
        <fullName evidence="11">V1AR-like protein</fullName>
    </submittedName>
</protein>
<proteinExistence type="inferred from homology"/>